<sequence>MLLLKMVDIVASVLSEQGGVRMTGGGFGGCVVILMKQ</sequence>
<dbReference type="EC" id="2.7.1.6" evidence="2"/>
<dbReference type="GO" id="GO:0004335">
    <property type="term" value="F:galactokinase activity"/>
    <property type="evidence" value="ECO:0007669"/>
    <property type="project" value="UniProtKB-EC"/>
</dbReference>
<dbReference type="Proteomes" id="UP000009336">
    <property type="component" value="Unassembled WGS sequence"/>
</dbReference>
<dbReference type="HOGENOM" id="CLU_3347205_0_0_6"/>
<dbReference type="AlphaFoldDB" id="K8WVZ1"/>
<dbReference type="InterPro" id="IPR013750">
    <property type="entry name" value="GHMP_kinase_C_dom"/>
</dbReference>
<evidence type="ECO:0000313" key="3">
    <source>
        <dbReference type="Proteomes" id="UP000009336"/>
    </source>
</evidence>
<dbReference type="Gene3D" id="3.30.70.3170">
    <property type="match status" value="1"/>
</dbReference>
<dbReference type="PATRIC" id="fig|1141662.3.peg.372"/>
<comment type="caution">
    <text evidence="2">The sequence shown here is derived from an EMBL/GenBank/DDBJ whole genome shotgun (WGS) entry which is preliminary data.</text>
</comment>
<keyword evidence="3" id="KW-1185">Reference proteome</keyword>
<keyword evidence="2" id="KW-0808">Transferase</keyword>
<proteinExistence type="predicted"/>
<dbReference type="STRING" id="1141662.OOA_01832"/>
<feature type="domain" description="GHMP kinase C-terminal" evidence="1">
    <location>
        <begin position="7"/>
        <end position="35"/>
    </location>
</feature>
<organism evidence="2 3">
    <name type="scientific">Providencia burhodogranariea DSM 19968</name>
    <dbReference type="NCBI Taxonomy" id="1141662"/>
    <lineage>
        <taxon>Bacteria</taxon>
        <taxon>Pseudomonadati</taxon>
        <taxon>Pseudomonadota</taxon>
        <taxon>Gammaproteobacteria</taxon>
        <taxon>Enterobacterales</taxon>
        <taxon>Morganellaceae</taxon>
        <taxon>Providencia</taxon>
    </lineage>
</organism>
<reference evidence="2 3" key="1">
    <citation type="journal article" date="2012" name="BMC Genomics">
        <title>Comparative genomics of bacteria in the genus Providencia isolated from wild Drosophila melanogaster.</title>
        <authorList>
            <person name="Galac M.R."/>
            <person name="Lazzaro B.P."/>
        </authorList>
    </citation>
    <scope>NUCLEOTIDE SEQUENCE [LARGE SCALE GENOMIC DNA]</scope>
    <source>
        <strain evidence="2 3">DSM 19968</strain>
    </source>
</reference>
<gene>
    <name evidence="2" type="ORF">OOA_01832</name>
</gene>
<dbReference type="EMBL" id="AKKL01000005">
    <property type="protein sequence ID" value="EKT64768.1"/>
    <property type="molecule type" value="Genomic_DNA"/>
</dbReference>
<evidence type="ECO:0000313" key="2">
    <source>
        <dbReference type="EMBL" id="EKT64768.1"/>
    </source>
</evidence>
<dbReference type="Pfam" id="PF08544">
    <property type="entry name" value="GHMP_kinases_C"/>
    <property type="match status" value="1"/>
</dbReference>
<accession>K8WVZ1</accession>
<protein>
    <submittedName>
        <fullName evidence="2">Galactokinase</fullName>
        <ecNumber evidence="2">2.7.1.6</ecNumber>
    </submittedName>
</protein>
<keyword evidence="2" id="KW-0418">Kinase</keyword>
<evidence type="ECO:0000259" key="1">
    <source>
        <dbReference type="Pfam" id="PF08544"/>
    </source>
</evidence>
<dbReference type="SUPFAM" id="SSF55060">
    <property type="entry name" value="GHMP Kinase, C-terminal domain"/>
    <property type="match status" value="1"/>
</dbReference>
<dbReference type="InterPro" id="IPR036554">
    <property type="entry name" value="GHMP_kinase_C_sf"/>
</dbReference>
<name>K8WVZ1_9GAMM</name>